<keyword evidence="3 4" id="KW-0687">Ribonucleoprotein</keyword>
<comment type="function">
    <text evidence="4">Involved in the binding of tRNA to the ribosomes.</text>
</comment>
<dbReference type="GO" id="GO:0006412">
    <property type="term" value="P:translation"/>
    <property type="evidence" value="ECO:0007669"/>
    <property type="project" value="UniProtKB-UniRule"/>
</dbReference>
<evidence type="ECO:0000256" key="4">
    <source>
        <dbReference type="HAMAP-Rule" id="MF_00508"/>
    </source>
</evidence>
<dbReference type="GO" id="GO:0000049">
    <property type="term" value="F:tRNA binding"/>
    <property type="evidence" value="ECO:0007669"/>
    <property type="project" value="UniProtKB-UniRule"/>
</dbReference>
<organism evidence="6 7">
    <name type="scientific">Mycoplasma testudineum</name>
    <dbReference type="NCBI Taxonomy" id="244584"/>
    <lineage>
        <taxon>Bacteria</taxon>
        <taxon>Bacillati</taxon>
        <taxon>Mycoplasmatota</taxon>
        <taxon>Mollicutes</taxon>
        <taxon>Mycoplasmataceae</taxon>
        <taxon>Mycoplasma</taxon>
    </lineage>
</organism>
<dbReference type="GO" id="GO:0003735">
    <property type="term" value="F:structural constituent of ribosome"/>
    <property type="evidence" value="ECO:0007669"/>
    <property type="project" value="InterPro"/>
</dbReference>
<dbReference type="Proteomes" id="UP000295518">
    <property type="component" value="Unassembled WGS sequence"/>
</dbReference>
<sequence length="102" mass="11885">MSKLAVKLKSFDHKIVDEAAKKITALATKEKIKFSGPIPLPTKREVFTILRSVHVNKSSREQFERKTYKRFFLFEKADKAFQEKLTRLEMPAGVQLDFKIKN</sequence>
<accession>A0A4R6IFI4</accession>
<dbReference type="PANTHER" id="PTHR11700">
    <property type="entry name" value="30S RIBOSOMAL PROTEIN S10 FAMILY MEMBER"/>
    <property type="match status" value="1"/>
</dbReference>
<dbReference type="InterPro" id="IPR027486">
    <property type="entry name" value="Ribosomal_uS10_dom"/>
</dbReference>
<comment type="subunit">
    <text evidence="4">Part of the 30S ribosomal subunit.</text>
</comment>
<keyword evidence="2 4" id="KW-0689">Ribosomal protein</keyword>
<evidence type="ECO:0000256" key="2">
    <source>
        <dbReference type="ARBA" id="ARBA00022980"/>
    </source>
</evidence>
<dbReference type="PRINTS" id="PR00971">
    <property type="entry name" value="RIBOSOMALS10"/>
</dbReference>
<name>A0A4R6IFI4_9MOLU</name>
<dbReference type="OrthoDB" id="9804464at2"/>
<comment type="caution">
    <text evidence="6">The sequence shown here is derived from an EMBL/GenBank/DDBJ whole genome shotgun (WGS) entry which is preliminary data.</text>
</comment>
<evidence type="ECO:0000259" key="5">
    <source>
        <dbReference type="SMART" id="SM01403"/>
    </source>
</evidence>
<dbReference type="InterPro" id="IPR036838">
    <property type="entry name" value="Ribosomal_uS10_dom_sf"/>
</dbReference>
<dbReference type="RefSeq" id="WP_094254384.1">
    <property type="nucleotide sequence ID" value="NZ_NNCE01000001.1"/>
</dbReference>
<dbReference type="InterPro" id="IPR001848">
    <property type="entry name" value="Ribosomal_uS10"/>
</dbReference>
<dbReference type="AlphaFoldDB" id="A0A4R6IFI4"/>
<keyword evidence="7" id="KW-1185">Reference proteome</keyword>
<evidence type="ECO:0000256" key="3">
    <source>
        <dbReference type="ARBA" id="ARBA00023274"/>
    </source>
</evidence>
<evidence type="ECO:0000313" key="6">
    <source>
        <dbReference type="EMBL" id="TDO21103.1"/>
    </source>
</evidence>
<dbReference type="EMBL" id="SNWN01000009">
    <property type="protein sequence ID" value="TDO21103.1"/>
    <property type="molecule type" value="Genomic_DNA"/>
</dbReference>
<dbReference type="SUPFAM" id="SSF54999">
    <property type="entry name" value="Ribosomal protein S10"/>
    <property type="match status" value="1"/>
</dbReference>
<proteinExistence type="inferred from homology"/>
<evidence type="ECO:0000256" key="1">
    <source>
        <dbReference type="ARBA" id="ARBA00007102"/>
    </source>
</evidence>
<dbReference type="SMART" id="SM01403">
    <property type="entry name" value="Ribosomal_S10"/>
    <property type="match status" value="1"/>
</dbReference>
<dbReference type="Pfam" id="PF00338">
    <property type="entry name" value="Ribosomal_S10"/>
    <property type="match status" value="1"/>
</dbReference>
<protein>
    <recommendedName>
        <fullName evidence="4">Small ribosomal subunit protein uS10</fullName>
    </recommendedName>
</protein>
<dbReference type="NCBIfam" id="NF001861">
    <property type="entry name" value="PRK00596.1"/>
    <property type="match status" value="1"/>
</dbReference>
<comment type="similarity">
    <text evidence="1 4">Belongs to the universal ribosomal protein uS10 family.</text>
</comment>
<dbReference type="Gene3D" id="3.30.70.600">
    <property type="entry name" value="Ribosomal protein S10 domain"/>
    <property type="match status" value="1"/>
</dbReference>
<dbReference type="HAMAP" id="MF_00508">
    <property type="entry name" value="Ribosomal_uS10"/>
    <property type="match status" value="1"/>
</dbReference>
<dbReference type="NCBIfam" id="TIGR01049">
    <property type="entry name" value="rpsJ_bact"/>
    <property type="match status" value="1"/>
</dbReference>
<dbReference type="GO" id="GO:0005840">
    <property type="term" value="C:ribosome"/>
    <property type="evidence" value="ECO:0007669"/>
    <property type="project" value="UniProtKB-KW"/>
</dbReference>
<gene>
    <name evidence="4" type="primary">rpsJ</name>
    <name evidence="6" type="ORF">EI74_0123</name>
</gene>
<evidence type="ECO:0000313" key="7">
    <source>
        <dbReference type="Proteomes" id="UP000295518"/>
    </source>
</evidence>
<reference evidence="6 7" key="1">
    <citation type="submission" date="2019-03" db="EMBL/GenBank/DDBJ databases">
        <title>Genomic Encyclopedia of Archaeal and Bacterial Type Strains, Phase II (KMG-II): from individual species to whole genera.</title>
        <authorList>
            <person name="Goeker M."/>
        </authorList>
    </citation>
    <scope>NUCLEOTIDE SEQUENCE [LARGE SCALE GENOMIC DNA]</scope>
    <source>
        <strain evidence="6 7">ATCC 700618</strain>
    </source>
</reference>
<dbReference type="GO" id="GO:1990904">
    <property type="term" value="C:ribonucleoprotein complex"/>
    <property type="evidence" value="ECO:0007669"/>
    <property type="project" value="UniProtKB-KW"/>
</dbReference>
<feature type="domain" description="Small ribosomal subunit protein uS10" evidence="5">
    <location>
        <begin position="5"/>
        <end position="99"/>
    </location>
</feature>
<dbReference type="FunFam" id="3.30.70.600:FF:000003">
    <property type="entry name" value="30S ribosomal protein S10"/>
    <property type="match status" value="1"/>
</dbReference>